<gene>
    <name evidence="1" type="ORF">E2C01_006182</name>
</gene>
<accession>A0A5B7CUF9</accession>
<evidence type="ECO:0000313" key="1">
    <source>
        <dbReference type="EMBL" id="MPC13447.1"/>
    </source>
</evidence>
<dbReference type="Proteomes" id="UP000324222">
    <property type="component" value="Unassembled WGS sequence"/>
</dbReference>
<keyword evidence="2" id="KW-1185">Reference proteome</keyword>
<proteinExistence type="predicted"/>
<evidence type="ECO:0000313" key="2">
    <source>
        <dbReference type="Proteomes" id="UP000324222"/>
    </source>
</evidence>
<comment type="caution">
    <text evidence="1">The sequence shown here is derived from an EMBL/GenBank/DDBJ whole genome shotgun (WGS) entry which is preliminary data.</text>
</comment>
<protein>
    <submittedName>
        <fullName evidence="1">Uncharacterized protein</fullName>
    </submittedName>
</protein>
<name>A0A5B7CUF9_PORTR</name>
<dbReference type="AlphaFoldDB" id="A0A5B7CUF9"/>
<reference evidence="1 2" key="1">
    <citation type="submission" date="2019-05" db="EMBL/GenBank/DDBJ databases">
        <title>Another draft genome of Portunus trituberculatus and its Hox gene families provides insights of decapod evolution.</title>
        <authorList>
            <person name="Jeong J.-H."/>
            <person name="Song I."/>
            <person name="Kim S."/>
            <person name="Choi T."/>
            <person name="Kim D."/>
            <person name="Ryu S."/>
            <person name="Kim W."/>
        </authorList>
    </citation>
    <scope>NUCLEOTIDE SEQUENCE [LARGE SCALE GENOMIC DNA]</scope>
    <source>
        <tissue evidence="1">Muscle</tissue>
    </source>
</reference>
<dbReference type="EMBL" id="VSRR010000282">
    <property type="protein sequence ID" value="MPC13447.1"/>
    <property type="molecule type" value="Genomic_DNA"/>
</dbReference>
<sequence>MLQPACGSHSPQLRPPAILLPREFNHCSLWHVQHQLLALQSTRVKGHVVFFSIVAAARTVASLQYSQLTPAEMAGRTNSSAHTYRRGTGTVLLGPMCRILVSGRKGNTAV</sequence>
<organism evidence="1 2">
    <name type="scientific">Portunus trituberculatus</name>
    <name type="common">Swimming crab</name>
    <name type="synonym">Neptunus trituberculatus</name>
    <dbReference type="NCBI Taxonomy" id="210409"/>
    <lineage>
        <taxon>Eukaryota</taxon>
        <taxon>Metazoa</taxon>
        <taxon>Ecdysozoa</taxon>
        <taxon>Arthropoda</taxon>
        <taxon>Crustacea</taxon>
        <taxon>Multicrustacea</taxon>
        <taxon>Malacostraca</taxon>
        <taxon>Eumalacostraca</taxon>
        <taxon>Eucarida</taxon>
        <taxon>Decapoda</taxon>
        <taxon>Pleocyemata</taxon>
        <taxon>Brachyura</taxon>
        <taxon>Eubrachyura</taxon>
        <taxon>Portunoidea</taxon>
        <taxon>Portunidae</taxon>
        <taxon>Portuninae</taxon>
        <taxon>Portunus</taxon>
    </lineage>
</organism>